<protein>
    <recommendedName>
        <fullName evidence="10">Plasma membrane fusion protein PRM1</fullName>
    </recommendedName>
</protein>
<evidence type="ECO:0000256" key="8">
    <source>
        <dbReference type="ARBA" id="ARBA00023136"/>
    </source>
</evidence>
<gene>
    <name evidence="12" type="ORF">UCREL1_9244</name>
</gene>
<feature type="region of interest" description="Disordered" evidence="11">
    <location>
        <begin position="725"/>
        <end position="827"/>
    </location>
</feature>
<comment type="caution">
    <text evidence="10">Lacks conserved residue(s) required for the propagation of feature annotation.</text>
</comment>
<evidence type="ECO:0000256" key="3">
    <source>
        <dbReference type="ARBA" id="ARBA00010780"/>
    </source>
</evidence>
<evidence type="ECO:0000256" key="6">
    <source>
        <dbReference type="ARBA" id="ARBA00022971"/>
    </source>
</evidence>
<dbReference type="EMBL" id="KB707159">
    <property type="protein sequence ID" value="EMR63801.1"/>
    <property type="molecule type" value="Genomic_DNA"/>
</dbReference>
<feature type="compositionally biased region" description="Gly residues" evidence="11">
    <location>
        <begin position="769"/>
        <end position="783"/>
    </location>
</feature>
<feature type="transmembrane region" description="Helical" evidence="10">
    <location>
        <begin position="485"/>
        <end position="510"/>
    </location>
</feature>
<keyword evidence="13" id="KW-1185">Reference proteome</keyword>
<evidence type="ECO:0000256" key="4">
    <source>
        <dbReference type="ARBA" id="ARBA00022475"/>
    </source>
</evidence>
<evidence type="ECO:0000256" key="9">
    <source>
        <dbReference type="ARBA" id="ARBA00023180"/>
    </source>
</evidence>
<dbReference type="KEGG" id="ela:UCREL1_9244"/>
<feature type="transmembrane region" description="Helical" evidence="10">
    <location>
        <begin position="695"/>
        <end position="718"/>
    </location>
</feature>
<dbReference type="OrthoDB" id="5356111at2759"/>
<dbReference type="eggNOG" id="ENOG502QRP5">
    <property type="taxonomic scope" value="Eukaryota"/>
</dbReference>
<dbReference type="PANTHER" id="PTHR31030:SF1">
    <property type="entry name" value="PLASMA MEMBRANE FUSION PROTEIN PRM1"/>
    <property type="match status" value="1"/>
</dbReference>
<keyword evidence="4 10" id="KW-1003">Cell membrane</keyword>
<evidence type="ECO:0000313" key="12">
    <source>
        <dbReference type="EMBL" id="EMR63801.1"/>
    </source>
</evidence>
<evidence type="ECO:0000256" key="7">
    <source>
        <dbReference type="ARBA" id="ARBA00022989"/>
    </source>
</evidence>
<feature type="region of interest" description="Disordered" evidence="11">
    <location>
        <begin position="1"/>
        <end position="39"/>
    </location>
</feature>
<sequence length="827" mass="89448">MSLSEKRGIPPIPPTLNISSWEKQGEPNPPSAPSSSRLPGNNEITPYLGLRARLSQIWFNRWTVLLLLVLVHFLLTAGSLQNGLDDSKEKAMSACKKVEDTGSAMASMPHYLSRGVNSLVADGITSSVQALITVLEMIITSVEQLILFFLHMMTDTYMCLAALAIHGALNATAEVVEKTTDAMNKAIDGFADGLMSTTDGIQKVIDSGWDTIESVANAGDTVVDAGKDAGDKIVGGIGGLFDRDFPPLIESLPPLPPSSLSLSLSSSPPPISTPTMTVLRVRDLPPASAVTLLPRIDIPDKPDIKKPLNDFFEKIKDVNIDSSGFVASITKLEHDLPTFDEVRNKTDETIGIPFNMVRDALDASYGNWSFDKGVFPVAQREALSFCSENSAIADFFETLYETARKAKIVAIVVLALLALLACVPMAYWEKLRWDRQARHAQLFAAHQYDNLDLAYMYSRPRTARAGIAASQRWGAKNLSKKKRVLVRWCVAYATSLPALFVLSLAVAGFFSCACQGVLLRAIEKQVPALSEQVGEFADEVVYSLGNVSKKWSDDANGVIDGFSHDINDDVLGHVTTATTAVNDTINAFMETMDEGLTKVFGDTPFKEAAAGVIHCVFGIKIETVQKGLTWIHDHAHVDMPRFPEDIYSVGAKESISGDSEVRSFLAAPGSGTADEVTDAVLHVTNWLRNNIIQEALISTALLLVYFLVVLMGVVWALVRAMSPDDGTQQFRDTPGTSSSSSSMSVSAGPRSPMRSPRRSKSLGEVSPRLGGGFYEQQVGGGRGDPFSDNFQMMDAHDVARGRGTVEHAAPGSIRSSSHGYVGNVNQS</sequence>
<name>M7T1V5_EUTLA</name>
<dbReference type="GO" id="GO:0005886">
    <property type="term" value="C:plasma membrane"/>
    <property type="evidence" value="ECO:0007669"/>
    <property type="project" value="UniProtKB-SubCell"/>
</dbReference>
<keyword evidence="8 10" id="KW-0472">Membrane</keyword>
<proteinExistence type="inferred from homology"/>
<keyword evidence="5 10" id="KW-0812">Transmembrane</keyword>
<evidence type="ECO:0000256" key="1">
    <source>
        <dbReference type="ARBA" id="ARBA00002512"/>
    </source>
</evidence>
<reference evidence="13" key="1">
    <citation type="journal article" date="2013" name="Genome Announc.">
        <title>Draft genome sequence of the grapevine dieback fungus Eutypa lata UCR-EL1.</title>
        <authorList>
            <person name="Blanco-Ulate B."/>
            <person name="Rolshausen P.E."/>
            <person name="Cantu D."/>
        </authorList>
    </citation>
    <scope>NUCLEOTIDE SEQUENCE [LARGE SCALE GENOMIC DNA]</scope>
    <source>
        <strain evidence="13">UCR-EL1</strain>
    </source>
</reference>
<keyword evidence="7 10" id="KW-1133">Transmembrane helix</keyword>
<comment type="similarity">
    <text evidence="3 10">Belongs to the PRM1 family.</text>
</comment>
<dbReference type="GO" id="GO:0043332">
    <property type="term" value="C:mating projection tip"/>
    <property type="evidence" value="ECO:0007669"/>
    <property type="project" value="UniProtKB-UniRule"/>
</dbReference>
<feature type="transmembrane region" description="Helical" evidence="10">
    <location>
        <begin position="408"/>
        <end position="428"/>
    </location>
</feature>
<feature type="compositionally biased region" description="Basic and acidic residues" evidence="11">
    <location>
        <begin position="794"/>
        <end position="805"/>
    </location>
</feature>
<evidence type="ECO:0000256" key="5">
    <source>
        <dbReference type="ARBA" id="ARBA00022692"/>
    </source>
</evidence>
<dbReference type="GO" id="GO:0032220">
    <property type="term" value="P:plasma membrane fusion involved in cytogamy"/>
    <property type="evidence" value="ECO:0007669"/>
    <property type="project" value="TreeGrafter"/>
</dbReference>
<dbReference type="STRING" id="1287681.M7T1V5"/>
<feature type="compositionally biased region" description="Polar residues" evidence="11">
    <location>
        <begin position="725"/>
        <end position="736"/>
    </location>
</feature>
<evidence type="ECO:0000256" key="2">
    <source>
        <dbReference type="ARBA" id="ARBA00004651"/>
    </source>
</evidence>
<comment type="subcellular location">
    <subcellularLocation>
        <location evidence="2 10">Cell membrane</location>
        <topology evidence="2 10">Multi-pass membrane protein</topology>
    </subcellularLocation>
</comment>
<evidence type="ECO:0000256" key="10">
    <source>
        <dbReference type="RuleBase" id="RU366035"/>
    </source>
</evidence>
<accession>M7T1V5</accession>
<dbReference type="OMA" id="NVFGWVN"/>
<feature type="transmembrane region" description="Helical" evidence="10">
    <location>
        <begin position="58"/>
        <end position="80"/>
    </location>
</feature>
<evidence type="ECO:0000313" key="13">
    <source>
        <dbReference type="Proteomes" id="UP000012174"/>
    </source>
</evidence>
<keyword evidence="9" id="KW-0325">Glycoprotein</keyword>
<dbReference type="HOGENOM" id="CLU_010191_1_0_1"/>
<dbReference type="InterPro" id="IPR026777">
    <property type="entry name" value="PRM1"/>
</dbReference>
<organism evidence="12 13">
    <name type="scientific">Eutypa lata (strain UCR-EL1)</name>
    <name type="common">Grapevine dieback disease fungus</name>
    <name type="synonym">Eutypa armeniacae</name>
    <dbReference type="NCBI Taxonomy" id="1287681"/>
    <lineage>
        <taxon>Eukaryota</taxon>
        <taxon>Fungi</taxon>
        <taxon>Dikarya</taxon>
        <taxon>Ascomycota</taxon>
        <taxon>Pezizomycotina</taxon>
        <taxon>Sordariomycetes</taxon>
        <taxon>Xylariomycetidae</taxon>
        <taxon>Xylariales</taxon>
        <taxon>Diatrypaceae</taxon>
        <taxon>Eutypa</taxon>
    </lineage>
</organism>
<feature type="compositionally biased region" description="Polar residues" evidence="11">
    <location>
        <begin position="813"/>
        <end position="827"/>
    </location>
</feature>
<dbReference type="AlphaFoldDB" id="M7T1V5"/>
<evidence type="ECO:0000256" key="11">
    <source>
        <dbReference type="SAM" id="MobiDB-lite"/>
    </source>
</evidence>
<dbReference type="PANTHER" id="PTHR31030">
    <property type="entry name" value="PLASMA MEMBRANE FUSION PROTEIN PRM1"/>
    <property type="match status" value="1"/>
</dbReference>
<comment type="function">
    <text evidence="1 10">Involved in cell fusion during mating by stabilizing the plasma membrane fusion event.</text>
</comment>
<feature type="compositionally biased region" description="Low complexity" evidence="11">
    <location>
        <begin position="737"/>
        <end position="754"/>
    </location>
</feature>
<dbReference type="Proteomes" id="UP000012174">
    <property type="component" value="Unassembled WGS sequence"/>
</dbReference>
<keyword evidence="6 10" id="KW-0184">Conjugation</keyword>